<name>W6AJ30_9MOLU</name>
<accession>W6AJ30</accession>
<dbReference type="KEGG" id="ssab:SSABA_v1c02920"/>
<dbReference type="OrthoDB" id="389387at2"/>
<gene>
    <name evidence="1" type="ORF">SSABA_v1c02920</name>
</gene>
<proteinExistence type="predicted"/>
<dbReference type="Proteomes" id="UP000019265">
    <property type="component" value="Chromosome"/>
</dbReference>
<keyword evidence="2" id="KW-1185">Reference proteome</keyword>
<organism evidence="1 2">
    <name type="scientific">Spiroplasma sabaudiense Ar-1343</name>
    <dbReference type="NCBI Taxonomy" id="1276257"/>
    <lineage>
        <taxon>Bacteria</taxon>
        <taxon>Bacillati</taxon>
        <taxon>Mycoplasmatota</taxon>
        <taxon>Mollicutes</taxon>
        <taxon>Entomoplasmatales</taxon>
        <taxon>Spiroplasmataceae</taxon>
        <taxon>Spiroplasma</taxon>
    </lineage>
</organism>
<evidence type="ECO:0000313" key="1">
    <source>
        <dbReference type="EMBL" id="AHI53704.1"/>
    </source>
</evidence>
<dbReference type="STRING" id="1276257.SSABA_v1c02920"/>
<dbReference type="HOGENOM" id="CLU_719454_0_0_14"/>
<dbReference type="AlphaFoldDB" id="W6AJ30"/>
<protein>
    <submittedName>
        <fullName evidence="1">Uncharacterized protein</fullName>
    </submittedName>
</protein>
<reference evidence="1 2" key="1">
    <citation type="journal article" date="2014" name="Genome Biol. Evol.">
        <title>Molecular evolution of the substrate utilization strategies and putative virulence factors in mosquito-associated Spiroplasma species.</title>
        <authorList>
            <person name="Chang T.H."/>
            <person name="Lo W.S."/>
            <person name="Ku C."/>
            <person name="Chen L.L."/>
            <person name="Kuo C.H."/>
        </authorList>
    </citation>
    <scope>NUCLEOTIDE SEQUENCE [LARGE SCALE GENOMIC DNA]</scope>
    <source>
        <strain evidence="1">Ar-1343</strain>
    </source>
</reference>
<dbReference type="EMBL" id="CP006934">
    <property type="protein sequence ID" value="AHI53704.1"/>
    <property type="molecule type" value="Genomic_DNA"/>
</dbReference>
<evidence type="ECO:0000313" key="2">
    <source>
        <dbReference type="Proteomes" id="UP000019265"/>
    </source>
</evidence>
<dbReference type="PATRIC" id="fig|1276257.3.peg.298"/>
<dbReference type="RefSeq" id="WP_025250840.1">
    <property type="nucleotide sequence ID" value="NZ_CP006934.1"/>
</dbReference>
<sequence>MKKNIKIIEINRQNDSNFDKHYFDPLKSVWYEDEFTTDLNSSTINLELNQTQVNNENEVFFNNNLINSSKSKISDSKANSEYFDIVHNTSLNVLEPDEVSQSNSQLPKDILDLRKESFLAEMKSKKNSTITSFQKQELNSSQQEHTEQNFIRNEQLKYSNLQTPFKNVIDEITVPDKNVIENREFLTNNKFEGQFDNYNIVTKDINQIQDLNKKRVSYNNSQSQFGQKVKPGNNVSSLFSNEEVESIFVNQKSIKPNRTSQVVNPFPLPSGASKTKYEYDLNGIFINPKNKPPLSKVKKQVIIPNEKNHNSYQNRIIYNYHEQGSHPAKKVLSNVFKKQNNLEQLNFNKPIINDLDFTTNFNDDDFNDVVQSRRHKLPLDDLNFFNNHANSTTEILRSLSQNLAPNSINSDYTSENFDDFENWFKNNRDAKKIKKITQKENRLLTKINK</sequence>